<comment type="similarity">
    <text evidence="1 7 8">Belongs to the universal ribosomal protein uS4 family.</text>
</comment>
<dbReference type="RefSeq" id="WP_135271016.1">
    <property type="nucleotide sequence ID" value="NZ_SRIB01000006.1"/>
</dbReference>
<comment type="subunit">
    <text evidence="7">Part of the 30S ribosomal subunit. Contacts protein S5. The interaction surface between S4 and S5 is involved in control of translational fidelity.</text>
</comment>
<dbReference type="GO" id="GO:0006412">
    <property type="term" value="P:translation"/>
    <property type="evidence" value="ECO:0007669"/>
    <property type="project" value="UniProtKB-UniRule"/>
</dbReference>
<evidence type="ECO:0000256" key="4">
    <source>
        <dbReference type="ARBA" id="ARBA00022980"/>
    </source>
</evidence>
<keyword evidence="3 7" id="KW-0694">RNA-binding</keyword>
<evidence type="ECO:0000313" key="12">
    <source>
        <dbReference type="Proteomes" id="UP000298381"/>
    </source>
</evidence>
<evidence type="ECO:0000256" key="5">
    <source>
        <dbReference type="ARBA" id="ARBA00023274"/>
    </source>
</evidence>
<dbReference type="CDD" id="cd00165">
    <property type="entry name" value="S4"/>
    <property type="match status" value="1"/>
</dbReference>
<feature type="domain" description="RNA-binding S4" evidence="9">
    <location>
        <begin position="88"/>
        <end position="152"/>
    </location>
</feature>
<dbReference type="Pfam" id="PF00163">
    <property type="entry name" value="Ribosomal_S4"/>
    <property type="match status" value="1"/>
</dbReference>
<dbReference type="PANTHER" id="PTHR11831">
    <property type="entry name" value="30S 40S RIBOSOMAL PROTEIN"/>
    <property type="match status" value="1"/>
</dbReference>
<dbReference type="Gene3D" id="1.10.1050.10">
    <property type="entry name" value="Ribosomal Protein S4 Delta 41, Chain A, domain 1"/>
    <property type="match status" value="1"/>
</dbReference>
<dbReference type="EMBL" id="SRIB01000006">
    <property type="protein sequence ID" value="TFZ40243.1"/>
    <property type="molecule type" value="Genomic_DNA"/>
</dbReference>
<evidence type="ECO:0000256" key="1">
    <source>
        <dbReference type="ARBA" id="ARBA00007465"/>
    </source>
</evidence>
<dbReference type="GO" id="GO:0019843">
    <property type="term" value="F:rRNA binding"/>
    <property type="evidence" value="ECO:0007669"/>
    <property type="project" value="UniProtKB-UniRule"/>
</dbReference>
<dbReference type="GO" id="GO:0003735">
    <property type="term" value="F:structural constituent of ribosome"/>
    <property type="evidence" value="ECO:0007669"/>
    <property type="project" value="InterPro"/>
</dbReference>
<dbReference type="SUPFAM" id="SSF55174">
    <property type="entry name" value="Alpha-L RNA-binding motif"/>
    <property type="match status" value="1"/>
</dbReference>
<dbReference type="FunFam" id="3.10.290.10:FF:000001">
    <property type="entry name" value="30S ribosomal protein S4"/>
    <property type="match status" value="1"/>
</dbReference>
<name>A0A4Z0D5U3_9FIRM</name>
<accession>A0A4Z0D5U3</accession>
<dbReference type="NCBIfam" id="TIGR01017">
    <property type="entry name" value="rpsD_bact"/>
    <property type="match status" value="1"/>
</dbReference>
<keyword evidence="4 7" id="KW-0689">Ribosomal protein</keyword>
<feature type="domain" description="Small ribosomal subunit protein uS4 N-terminal" evidence="10">
    <location>
        <begin position="3"/>
        <end position="87"/>
    </location>
</feature>
<evidence type="ECO:0000259" key="10">
    <source>
        <dbReference type="SMART" id="SM01390"/>
    </source>
</evidence>
<keyword evidence="5 7" id="KW-0687">Ribonucleoprotein</keyword>
<comment type="function">
    <text evidence="7">With S5 and S12 plays an important role in translational accuracy.</text>
</comment>
<sequence length="199" mass="23087">MANMKQPRFKQSRRLGLNVCGHPKAMERANKGSSRADKKLSEYGRQLLEKQRLRAYYGVMEKQFKRYVILAKKSSDQTGHALVKILETRLDNIVYRAGFASSIRQARQMVVHGHILVNGRKVDIPSYLIEVGDIISLKERSKSIELFKNNFESNLQNTLPYLIKDDKDMSVKLERIPNREEIPIEIEDQLVVEYYSKAM</sequence>
<comment type="function">
    <text evidence="7">One of the primary rRNA binding proteins, it binds directly to 16S rRNA where it nucleates assembly of the body of the 30S subunit.</text>
</comment>
<organism evidence="11 12">
    <name type="scientific">Soehngenia longivitae</name>
    <dbReference type="NCBI Taxonomy" id="2562294"/>
    <lineage>
        <taxon>Bacteria</taxon>
        <taxon>Bacillati</taxon>
        <taxon>Bacillota</taxon>
        <taxon>Tissierellia</taxon>
        <taxon>Tissierellales</taxon>
        <taxon>Tissierellaceae</taxon>
        <taxon>Soehngenia</taxon>
    </lineage>
</organism>
<protein>
    <recommendedName>
        <fullName evidence="6 7">Small ribosomal subunit protein uS4</fullName>
    </recommendedName>
</protein>
<comment type="caution">
    <text evidence="11">The sequence shown here is derived from an EMBL/GenBank/DDBJ whole genome shotgun (WGS) entry which is preliminary data.</text>
</comment>
<dbReference type="InterPro" id="IPR036986">
    <property type="entry name" value="S4_RNA-bd_sf"/>
</dbReference>
<proteinExistence type="inferred from homology"/>
<evidence type="ECO:0000256" key="2">
    <source>
        <dbReference type="ARBA" id="ARBA00022730"/>
    </source>
</evidence>
<dbReference type="HAMAP" id="MF_01306_B">
    <property type="entry name" value="Ribosomal_uS4_B"/>
    <property type="match status" value="1"/>
</dbReference>
<evidence type="ECO:0000259" key="9">
    <source>
        <dbReference type="SMART" id="SM00363"/>
    </source>
</evidence>
<dbReference type="Gene3D" id="3.10.290.10">
    <property type="entry name" value="RNA-binding S4 domain"/>
    <property type="match status" value="1"/>
</dbReference>
<keyword evidence="12" id="KW-1185">Reference proteome</keyword>
<dbReference type="Proteomes" id="UP000298381">
    <property type="component" value="Unassembled WGS sequence"/>
</dbReference>
<dbReference type="SMART" id="SM01390">
    <property type="entry name" value="Ribosomal_S4"/>
    <property type="match status" value="1"/>
</dbReference>
<dbReference type="GO" id="GO:0015935">
    <property type="term" value="C:small ribosomal subunit"/>
    <property type="evidence" value="ECO:0007669"/>
    <property type="project" value="InterPro"/>
</dbReference>
<dbReference type="GO" id="GO:0042274">
    <property type="term" value="P:ribosomal small subunit biogenesis"/>
    <property type="evidence" value="ECO:0007669"/>
    <property type="project" value="TreeGrafter"/>
</dbReference>
<evidence type="ECO:0000256" key="6">
    <source>
        <dbReference type="ARBA" id="ARBA00035254"/>
    </source>
</evidence>
<dbReference type="InterPro" id="IPR005709">
    <property type="entry name" value="Ribosomal_uS4_bac-type"/>
</dbReference>
<dbReference type="PANTHER" id="PTHR11831:SF4">
    <property type="entry name" value="SMALL RIBOSOMAL SUBUNIT PROTEIN US4M"/>
    <property type="match status" value="1"/>
</dbReference>
<evidence type="ECO:0000313" key="11">
    <source>
        <dbReference type="EMBL" id="TFZ40243.1"/>
    </source>
</evidence>
<gene>
    <name evidence="7 11" type="primary">rpsD</name>
    <name evidence="11" type="ORF">E4100_05365</name>
</gene>
<evidence type="ECO:0000256" key="8">
    <source>
        <dbReference type="RuleBase" id="RU003699"/>
    </source>
</evidence>
<dbReference type="PROSITE" id="PS50889">
    <property type="entry name" value="S4"/>
    <property type="match status" value="1"/>
</dbReference>
<dbReference type="OrthoDB" id="9803672at2"/>
<keyword evidence="2 7" id="KW-0699">rRNA-binding</keyword>
<dbReference type="SMART" id="SM00363">
    <property type="entry name" value="S4"/>
    <property type="match status" value="1"/>
</dbReference>
<evidence type="ECO:0000256" key="7">
    <source>
        <dbReference type="HAMAP-Rule" id="MF_01306"/>
    </source>
</evidence>
<dbReference type="AlphaFoldDB" id="A0A4Z0D5U3"/>
<dbReference type="InterPro" id="IPR002942">
    <property type="entry name" value="S4_RNA-bd"/>
</dbReference>
<dbReference type="PROSITE" id="PS00632">
    <property type="entry name" value="RIBOSOMAL_S4"/>
    <property type="match status" value="1"/>
</dbReference>
<reference evidence="11 12" key="1">
    <citation type="submission" date="2019-03" db="EMBL/GenBank/DDBJ databases">
        <title>Draft genome sequence data and analysis of a Fermenting Bacterium, Soehngenia longevitae strain 1933PT, isolated from petroleum reservoir in Azerbaijan.</title>
        <authorList>
            <person name="Grouzdev D.S."/>
            <person name="Bidzhieva S.K."/>
            <person name="Sokolova D.S."/>
            <person name="Tourova T.P."/>
            <person name="Poltaraus A.B."/>
            <person name="Nazina T.N."/>
        </authorList>
    </citation>
    <scope>NUCLEOTIDE SEQUENCE [LARGE SCALE GENOMIC DNA]</scope>
    <source>
        <strain evidence="11 12">1933P</strain>
    </source>
</reference>
<dbReference type="InterPro" id="IPR022801">
    <property type="entry name" value="Ribosomal_uS4"/>
</dbReference>
<dbReference type="InterPro" id="IPR018079">
    <property type="entry name" value="Ribosomal_uS4_CS"/>
</dbReference>
<evidence type="ECO:0000256" key="3">
    <source>
        <dbReference type="ARBA" id="ARBA00022884"/>
    </source>
</evidence>
<dbReference type="Pfam" id="PF01479">
    <property type="entry name" value="S4"/>
    <property type="match status" value="1"/>
</dbReference>
<dbReference type="InterPro" id="IPR001912">
    <property type="entry name" value="Ribosomal_uS4_N"/>
</dbReference>
<dbReference type="NCBIfam" id="NF003717">
    <property type="entry name" value="PRK05327.1"/>
    <property type="match status" value="1"/>
</dbReference>